<gene>
    <name evidence="1" type="ORF">SteCoe_24827</name>
</gene>
<organism evidence="1 2">
    <name type="scientific">Stentor coeruleus</name>
    <dbReference type="NCBI Taxonomy" id="5963"/>
    <lineage>
        <taxon>Eukaryota</taxon>
        <taxon>Sar</taxon>
        <taxon>Alveolata</taxon>
        <taxon>Ciliophora</taxon>
        <taxon>Postciliodesmatophora</taxon>
        <taxon>Heterotrichea</taxon>
        <taxon>Heterotrichida</taxon>
        <taxon>Stentoridae</taxon>
        <taxon>Stentor</taxon>
    </lineage>
</organism>
<comment type="caution">
    <text evidence="1">The sequence shown here is derived from an EMBL/GenBank/DDBJ whole genome shotgun (WGS) entry which is preliminary data.</text>
</comment>
<name>A0A1R2BGQ3_9CILI</name>
<sequence>MDLKDYTTKSIKERNDLIKISHSNINATKSENYFIKPKATLINEELYGLTPRRVREIDDSISKQLRKISKFEYETCSNIYKRPIESKSVNQRIKRVYINSKLIAKKKQSVIIPKSNYLIPMIIPKQIAKRKNILNLSCRDEEIKDNGKKKIIPFKAYDKSALFLPILSPKSKVPNY</sequence>
<accession>A0A1R2BGQ3</accession>
<dbReference type="EMBL" id="MPUH01000661">
    <property type="protein sequence ID" value="OMJ75931.1"/>
    <property type="molecule type" value="Genomic_DNA"/>
</dbReference>
<proteinExistence type="predicted"/>
<dbReference type="Proteomes" id="UP000187209">
    <property type="component" value="Unassembled WGS sequence"/>
</dbReference>
<evidence type="ECO:0000313" key="2">
    <source>
        <dbReference type="Proteomes" id="UP000187209"/>
    </source>
</evidence>
<dbReference type="AlphaFoldDB" id="A0A1R2BGQ3"/>
<reference evidence="1 2" key="1">
    <citation type="submission" date="2016-11" db="EMBL/GenBank/DDBJ databases">
        <title>The macronuclear genome of Stentor coeruleus: a giant cell with tiny introns.</title>
        <authorList>
            <person name="Slabodnick M."/>
            <person name="Ruby J.G."/>
            <person name="Reiff S.B."/>
            <person name="Swart E.C."/>
            <person name="Gosai S."/>
            <person name="Prabakaran S."/>
            <person name="Witkowska E."/>
            <person name="Larue G.E."/>
            <person name="Fisher S."/>
            <person name="Freeman R.M."/>
            <person name="Gunawardena J."/>
            <person name="Chu W."/>
            <person name="Stover N.A."/>
            <person name="Gregory B.D."/>
            <person name="Nowacki M."/>
            <person name="Derisi J."/>
            <person name="Roy S.W."/>
            <person name="Marshall W.F."/>
            <person name="Sood P."/>
        </authorList>
    </citation>
    <scope>NUCLEOTIDE SEQUENCE [LARGE SCALE GENOMIC DNA]</scope>
    <source>
        <strain evidence="1">WM001</strain>
    </source>
</reference>
<keyword evidence="2" id="KW-1185">Reference proteome</keyword>
<evidence type="ECO:0000313" key="1">
    <source>
        <dbReference type="EMBL" id="OMJ75931.1"/>
    </source>
</evidence>
<protein>
    <submittedName>
        <fullName evidence="1">Uncharacterized protein</fullName>
    </submittedName>
</protein>